<dbReference type="PROSITE" id="PS00741">
    <property type="entry name" value="DH_1"/>
    <property type="match status" value="1"/>
</dbReference>
<evidence type="ECO:0000313" key="3">
    <source>
        <dbReference type="EMBL" id="NDV31562.1"/>
    </source>
</evidence>
<dbReference type="PANTHER" id="PTHR12673:SF263">
    <property type="entry name" value="PLECKSTRIN DOMAIN-CONTAINING PROTEIN"/>
    <property type="match status" value="1"/>
</dbReference>
<dbReference type="InterPro" id="IPR001849">
    <property type="entry name" value="PH_domain"/>
</dbReference>
<feature type="domain" description="PH" evidence="1">
    <location>
        <begin position="186"/>
        <end position="304"/>
    </location>
</feature>
<dbReference type="GO" id="GO:0035556">
    <property type="term" value="P:intracellular signal transduction"/>
    <property type="evidence" value="ECO:0007669"/>
    <property type="project" value="InterPro"/>
</dbReference>
<evidence type="ECO:0008006" key="4">
    <source>
        <dbReference type="Google" id="ProtNLM"/>
    </source>
</evidence>
<name>A0A6B2L3K6_9EUKA</name>
<proteinExistence type="predicted"/>
<dbReference type="Pfam" id="PF00621">
    <property type="entry name" value="RhoGEF"/>
    <property type="match status" value="1"/>
</dbReference>
<sequence>MRTAFQKGQKIVAQDVIKKLFGNVETIHKFNLGILCKFKQRLSEYNGSFGDIFLDTIPQMDLYVSYINNYGLAIDTYKLSSSEKRFKTFCEEALQDIGGKLDLPAYLIMPVQRLPRYDLLLRELLKLTPENHVDYNNLVKAKDEIQKMNEFINDKQQEHENRLKLEQLQSKIVTSIPLVLTVPNRLFLREGKVNISKNNSSEVKGTLIAMNDILLLTKRDSTSIDRNIKKITSLILDVVPVIEQPKEEDEMILMDTVKFADKFTLRNEGGVQFTLCCGSDTWTITCENEKEQKNWIKALTEAIDTFSLNSTLDETMAQLNTDFNVIQARYGNLNRQAQVVDVTQILQKLVTEQGGSQLIIYPPAKKTLFGKLLSSSVKNKTLAIVYSLNGDVKIETYATDDTVKIGNLAQ</sequence>
<dbReference type="SMART" id="SM00325">
    <property type="entry name" value="RhoGEF"/>
    <property type="match status" value="1"/>
</dbReference>
<dbReference type="PROSITE" id="PS50003">
    <property type="entry name" value="PH_DOMAIN"/>
    <property type="match status" value="1"/>
</dbReference>
<evidence type="ECO:0000259" key="1">
    <source>
        <dbReference type="PROSITE" id="PS50003"/>
    </source>
</evidence>
<dbReference type="GO" id="GO:0005737">
    <property type="term" value="C:cytoplasm"/>
    <property type="evidence" value="ECO:0007669"/>
    <property type="project" value="TreeGrafter"/>
</dbReference>
<dbReference type="PROSITE" id="PS50010">
    <property type="entry name" value="DH_2"/>
    <property type="match status" value="1"/>
</dbReference>
<dbReference type="Gene3D" id="2.30.29.30">
    <property type="entry name" value="Pleckstrin-homology domain (PH domain)/Phosphotyrosine-binding domain (PTB)"/>
    <property type="match status" value="1"/>
</dbReference>
<dbReference type="PANTHER" id="PTHR12673">
    <property type="entry name" value="FACIOGENITAL DYSPLASIA PROTEIN"/>
    <property type="match status" value="1"/>
</dbReference>
<reference evidence="3" key="1">
    <citation type="journal article" date="2020" name="J. Eukaryot. Microbiol.">
        <title>De novo Sequencing, Assembly and Annotation of the Transcriptome for the Free-Living Testate Amoeba Arcella intermedia.</title>
        <authorList>
            <person name="Ribeiro G.M."/>
            <person name="Porfirio-Sousa A.L."/>
            <person name="Maurer-Alcala X.X."/>
            <person name="Katz L.A."/>
            <person name="Lahr D.J.G."/>
        </authorList>
    </citation>
    <scope>NUCLEOTIDE SEQUENCE</scope>
</reference>
<organism evidence="3">
    <name type="scientific">Arcella intermedia</name>
    <dbReference type="NCBI Taxonomy" id="1963864"/>
    <lineage>
        <taxon>Eukaryota</taxon>
        <taxon>Amoebozoa</taxon>
        <taxon>Tubulinea</taxon>
        <taxon>Elardia</taxon>
        <taxon>Arcellinida</taxon>
        <taxon>Sphaerothecina</taxon>
        <taxon>Arcellidae</taxon>
        <taxon>Arcella</taxon>
    </lineage>
</organism>
<dbReference type="SUPFAM" id="SSF50729">
    <property type="entry name" value="PH domain-like"/>
    <property type="match status" value="1"/>
</dbReference>
<feature type="domain" description="DH" evidence="2">
    <location>
        <begin position="1"/>
        <end position="155"/>
    </location>
</feature>
<dbReference type="AlphaFoldDB" id="A0A6B2L3K6"/>
<dbReference type="InterPro" id="IPR001331">
    <property type="entry name" value="GDS_CDC24_CS"/>
</dbReference>
<dbReference type="InterPro" id="IPR051092">
    <property type="entry name" value="FYVE_RhoGEF_PH"/>
</dbReference>
<dbReference type="InterPro" id="IPR000219">
    <property type="entry name" value="DH_dom"/>
</dbReference>
<dbReference type="InterPro" id="IPR035899">
    <property type="entry name" value="DBL_dom_sf"/>
</dbReference>
<dbReference type="SMART" id="SM00233">
    <property type="entry name" value="PH"/>
    <property type="match status" value="1"/>
</dbReference>
<dbReference type="Gene3D" id="1.20.900.10">
    <property type="entry name" value="Dbl homology (DH) domain"/>
    <property type="match status" value="1"/>
</dbReference>
<dbReference type="EMBL" id="GIBP01002593">
    <property type="protein sequence ID" value="NDV31562.1"/>
    <property type="molecule type" value="Transcribed_RNA"/>
</dbReference>
<protein>
    <recommendedName>
        <fullName evidence="4">DH domain-containing protein</fullName>
    </recommendedName>
</protein>
<dbReference type="GO" id="GO:0005085">
    <property type="term" value="F:guanyl-nucleotide exchange factor activity"/>
    <property type="evidence" value="ECO:0007669"/>
    <property type="project" value="InterPro"/>
</dbReference>
<evidence type="ECO:0000259" key="2">
    <source>
        <dbReference type="PROSITE" id="PS50010"/>
    </source>
</evidence>
<dbReference type="SUPFAM" id="SSF48065">
    <property type="entry name" value="DBL homology domain (DH-domain)"/>
    <property type="match status" value="1"/>
</dbReference>
<accession>A0A6B2L3K6</accession>
<dbReference type="InterPro" id="IPR011993">
    <property type="entry name" value="PH-like_dom_sf"/>
</dbReference>